<dbReference type="SUPFAM" id="SSF47090">
    <property type="entry name" value="PGBD-like"/>
    <property type="match status" value="1"/>
</dbReference>
<dbReference type="PROSITE" id="PS52029">
    <property type="entry name" value="LD_TPASE"/>
    <property type="match status" value="1"/>
</dbReference>
<keyword evidence="4 6" id="KW-0573">Peptidoglycan synthesis</keyword>
<name>A0ABV5K8W4_9ACTN</name>
<dbReference type="Gene3D" id="2.40.440.10">
    <property type="entry name" value="L,D-transpeptidase catalytic domain-like"/>
    <property type="match status" value="1"/>
</dbReference>
<keyword evidence="2" id="KW-0808">Transferase</keyword>
<evidence type="ECO:0000256" key="3">
    <source>
        <dbReference type="ARBA" id="ARBA00022960"/>
    </source>
</evidence>
<dbReference type="InterPro" id="IPR036365">
    <property type="entry name" value="PGBD-like_sf"/>
</dbReference>
<dbReference type="InterPro" id="IPR036366">
    <property type="entry name" value="PGBDSf"/>
</dbReference>
<dbReference type="PANTHER" id="PTHR30582">
    <property type="entry name" value="L,D-TRANSPEPTIDASE"/>
    <property type="match status" value="1"/>
</dbReference>
<dbReference type="SUPFAM" id="SSF141523">
    <property type="entry name" value="L,D-transpeptidase catalytic domain-like"/>
    <property type="match status" value="1"/>
</dbReference>
<evidence type="ECO:0000256" key="6">
    <source>
        <dbReference type="PROSITE-ProRule" id="PRU01373"/>
    </source>
</evidence>
<sequence>MTAVRRFLLVLVVGVLVLAAFGVAWSQRGSSDQPSAAARETSGAADPTTGSAPTSEPTSDPTSDPTSEPTSVPTSEAPTSEAPTTEPPSATPTTAPTTAPPTKAPAPEPELKPGPALLSPGDQGDEVKVLQARLRQIDWFNQDVTGTYGDVTRAAVEGFQAKREIPVTGEVDKRTMSRLVAMTTEPTADELANKVGGNVPGALDARCKTGRVLCVDKTSRTLRWVIDGQVELTVDVRFGSDELPTREGAFQVERKSRDHVSSIYNTPMPFAMFFSRGQAVHYSPDFAARGYAGASHGCVNVRDRDAIAGLFDQVKVGDKVIVYRS</sequence>
<dbReference type="Gene3D" id="1.10.101.10">
    <property type="entry name" value="PGBD-like superfamily/PGBD"/>
    <property type="match status" value="1"/>
</dbReference>
<feature type="region of interest" description="Disordered" evidence="7">
    <location>
        <begin position="26"/>
        <end position="123"/>
    </location>
</feature>
<dbReference type="CDD" id="cd16913">
    <property type="entry name" value="YkuD_like"/>
    <property type="match status" value="1"/>
</dbReference>
<dbReference type="InterPro" id="IPR050979">
    <property type="entry name" value="LD-transpeptidase"/>
</dbReference>
<evidence type="ECO:0000256" key="2">
    <source>
        <dbReference type="ARBA" id="ARBA00022679"/>
    </source>
</evidence>
<reference evidence="9 10" key="1">
    <citation type="submission" date="2024-09" db="EMBL/GenBank/DDBJ databases">
        <authorList>
            <person name="Sun Q."/>
            <person name="Mori K."/>
        </authorList>
    </citation>
    <scope>NUCLEOTIDE SEQUENCE [LARGE SCALE GENOMIC DNA]</scope>
    <source>
        <strain evidence="9 10">JCM 9626</strain>
    </source>
</reference>
<dbReference type="Proteomes" id="UP001589750">
    <property type="component" value="Unassembled WGS sequence"/>
</dbReference>
<accession>A0ABV5K8W4</accession>
<proteinExistence type="predicted"/>
<evidence type="ECO:0000313" key="10">
    <source>
        <dbReference type="Proteomes" id="UP001589750"/>
    </source>
</evidence>
<keyword evidence="5 6" id="KW-0961">Cell wall biogenesis/degradation</keyword>
<feature type="active site" description="Nucleophile" evidence="6">
    <location>
        <position position="298"/>
    </location>
</feature>
<evidence type="ECO:0000259" key="8">
    <source>
        <dbReference type="PROSITE" id="PS52029"/>
    </source>
</evidence>
<organism evidence="9 10">
    <name type="scientific">Nocardioides plantarum</name>
    <dbReference type="NCBI Taxonomy" id="29299"/>
    <lineage>
        <taxon>Bacteria</taxon>
        <taxon>Bacillati</taxon>
        <taxon>Actinomycetota</taxon>
        <taxon>Actinomycetes</taxon>
        <taxon>Propionibacteriales</taxon>
        <taxon>Nocardioidaceae</taxon>
        <taxon>Nocardioides</taxon>
    </lineage>
</organism>
<evidence type="ECO:0000256" key="5">
    <source>
        <dbReference type="ARBA" id="ARBA00023316"/>
    </source>
</evidence>
<feature type="compositionally biased region" description="Low complexity" evidence="7">
    <location>
        <begin position="73"/>
        <end position="84"/>
    </location>
</feature>
<comment type="pathway">
    <text evidence="1 6">Cell wall biogenesis; peptidoglycan biosynthesis.</text>
</comment>
<feature type="domain" description="L,D-TPase catalytic" evidence="8">
    <location>
        <begin position="211"/>
        <end position="323"/>
    </location>
</feature>
<evidence type="ECO:0000256" key="4">
    <source>
        <dbReference type="ARBA" id="ARBA00022984"/>
    </source>
</evidence>
<comment type="caution">
    <text evidence="9">The sequence shown here is derived from an EMBL/GenBank/DDBJ whole genome shotgun (WGS) entry which is preliminary data.</text>
</comment>
<evidence type="ECO:0000256" key="7">
    <source>
        <dbReference type="SAM" id="MobiDB-lite"/>
    </source>
</evidence>
<feature type="compositionally biased region" description="Polar residues" evidence="7">
    <location>
        <begin position="48"/>
        <end position="72"/>
    </location>
</feature>
<keyword evidence="10" id="KW-1185">Reference proteome</keyword>
<evidence type="ECO:0000256" key="1">
    <source>
        <dbReference type="ARBA" id="ARBA00004752"/>
    </source>
</evidence>
<gene>
    <name evidence="9" type="ORF">ACFFRI_09030</name>
</gene>
<keyword evidence="3 6" id="KW-0133">Cell shape</keyword>
<dbReference type="Pfam" id="PF01471">
    <property type="entry name" value="PG_binding_1"/>
    <property type="match status" value="1"/>
</dbReference>
<dbReference type="Pfam" id="PF03734">
    <property type="entry name" value="YkuD"/>
    <property type="match status" value="1"/>
</dbReference>
<dbReference type="InterPro" id="IPR005490">
    <property type="entry name" value="LD_TPept_cat_dom"/>
</dbReference>
<dbReference type="InterPro" id="IPR002477">
    <property type="entry name" value="Peptidoglycan-bd-like"/>
</dbReference>
<dbReference type="PANTHER" id="PTHR30582:SF33">
    <property type="entry name" value="EXPORTED PROTEIN"/>
    <property type="match status" value="1"/>
</dbReference>
<dbReference type="InterPro" id="IPR038063">
    <property type="entry name" value="Transpep_catalytic_dom"/>
</dbReference>
<evidence type="ECO:0000313" key="9">
    <source>
        <dbReference type="EMBL" id="MFB9313184.1"/>
    </source>
</evidence>
<feature type="compositionally biased region" description="Pro residues" evidence="7">
    <location>
        <begin position="98"/>
        <end position="108"/>
    </location>
</feature>
<feature type="active site" description="Proton donor/acceptor" evidence="6">
    <location>
        <position position="281"/>
    </location>
</feature>
<dbReference type="EMBL" id="JBHMDG010000011">
    <property type="protein sequence ID" value="MFB9313184.1"/>
    <property type="molecule type" value="Genomic_DNA"/>
</dbReference>
<protein>
    <submittedName>
        <fullName evidence="9">L,D-transpeptidase family protein</fullName>
    </submittedName>
</protein>
<dbReference type="RefSeq" id="WP_140011366.1">
    <property type="nucleotide sequence ID" value="NZ_JBHMDG010000011.1"/>
</dbReference>